<dbReference type="InterPro" id="IPR058240">
    <property type="entry name" value="rSAM_sf"/>
</dbReference>
<evidence type="ECO:0000256" key="4">
    <source>
        <dbReference type="ARBA" id="ARBA00022617"/>
    </source>
</evidence>
<evidence type="ECO:0000256" key="5">
    <source>
        <dbReference type="ARBA" id="ARBA00022691"/>
    </source>
</evidence>
<dbReference type="AlphaFoldDB" id="A0A501W807"/>
<dbReference type="InterPro" id="IPR004559">
    <property type="entry name" value="HemW-like"/>
</dbReference>
<evidence type="ECO:0000256" key="3">
    <source>
        <dbReference type="ARBA" id="ARBA00017228"/>
    </source>
</evidence>
<dbReference type="GO" id="GO:0051539">
    <property type="term" value="F:4 iron, 4 sulfur cluster binding"/>
    <property type="evidence" value="ECO:0007669"/>
    <property type="project" value="UniProtKB-UniRule"/>
</dbReference>
<sequence length="389" mass="43752">MSGIYLHIPFCKQACHYCDFHFSTSMGHKAATVAAIARELELRQGYLQGQTVQTIYFGGGTPSLLSQAELELLLQTIKRLFIVSEDAEITLEANPDDLKPEKLRELKAAGINRLSIGLQSFHEPHLQLMNRAHNATESLQSVKDAQAAGFDNITVDLIYGIPAPDHTIWLQDLQTLFSLNVQHVSCYALTIEPDTALGRWSKKGKFKPSEDDFTAQQFEILLEQMQQHGYVQYEISNFCQPGHESRHNSNYWRGVHYLGVGPSAHSFNGSSRQYSVANNRKYTAAIEESIIPAEIEELTLADQANDYLLTTLRTIWGCDMGLLRNKYKYDVPATHAAYLQELQQKELATVQNEVLYLTDKGKLLADQITLDLLAEELPADALYNKSNTI</sequence>
<dbReference type="SFLD" id="SFLDF00562">
    <property type="entry name" value="HemN-like__clustered_with_heat"/>
    <property type="match status" value="1"/>
</dbReference>
<dbReference type="SFLD" id="SFLDG01065">
    <property type="entry name" value="anaerobic_coproporphyrinogen-I"/>
    <property type="match status" value="1"/>
</dbReference>
<name>A0A501W807_9BACT</name>
<evidence type="ECO:0000256" key="6">
    <source>
        <dbReference type="ARBA" id="ARBA00022723"/>
    </source>
</evidence>
<evidence type="ECO:0000256" key="9">
    <source>
        <dbReference type="ARBA" id="ARBA00023186"/>
    </source>
</evidence>
<dbReference type="SUPFAM" id="SSF102114">
    <property type="entry name" value="Radical SAM enzymes"/>
    <property type="match status" value="1"/>
</dbReference>
<keyword evidence="10" id="KW-0963">Cytoplasm</keyword>
<dbReference type="InterPro" id="IPR007197">
    <property type="entry name" value="rSAM"/>
</dbReference>
<accession>A0A501W807</accession>
<keyword evidence="5 10" id="KW-0949">S-adenosyl-L-methionine</keyword>
<evidence type="ECO:0000313" key="12">
    <source>
        <dbReference type="EMBL" id="TPE45468.1"/>
    </source>
</evidence>
<dbReference type="EMBL" id="VFRQ01000002">
    <property type="protein sequence ID" value="TPE45468.1"/>
    <property type="molecule type" value="Genomic_DNA"/>
</dbReference>
<dbReference type="CDD" id="cd01335">
    <property type="entry name" value="Radical_SAM"/>
    <property type="match status" value="1"/>
</dbReference>
<dbReference type="GO" id="GO:0004109">
    <property type="term" value="F:coproporphyrinogen oxidase activity"/>
    <property type="evidence" value="ECO:0007669"/>
    <property type="project" value="InterPro"/>
</dbReference>
<dbReference type="InterPro" id="IPR034505">
    <property type="entry name" value="Coproporphyrinogen-III_oxidase"/>
</dbReference>
<evidence type="ECO:0000256" key="10">
    <source>
        <dbReference type="RuleBase" id="RU364116"/>
    </source>
</evidence>
<comment type="caution">
    <text evidence="12">The sequence shown here is derived from an EMBL/GenBank/DDBJ whole genome shotgun (WGS) entry which is preliminary data.</text>
</comment>
<dbReference type="OrthoDB" id="9808022at2"/>
<dbReference type="NCBIfam" id="TIGR00539">
    <property type="entry name" value="hemN_rel"/>
    <property type="match status" value="1"/>
</dbReference>
<comment type="cofactor">
    <cofactor evidence="1">
        <name>[4Fe-4S] cluster</name>
        <dbReference type="ChEBI" id="CHEBI:49883"/>
    </cofactor>
</comment>
<evidence type="ECO:0000256" key="8">
    <source>
        <dbReference type="ARBA" id="ARBA00023014"/>
    </source>
</evidence>
<dbReference type="GO" id="GO:0006779">
    <property type="term" value="P:porphyrin-containing compound biosynthetic process"/>
    <property type="evidence" value="ECO:0007669"/>
    <property type="project" value="InterPro"/>
</dbReference>
<organism evidence="12 13">
    <name type="scientific">Pontibacter mangrovi</name>
    <dbReference type="NCBI Taxonomy" id="2589816"/>
    <lineage>
        <taxon>Bacteria</taxon>
        <taxon>Pseudomonadati</taxon>
        <taxon>Bacteroidota</taxon>
        <taxon>Cytophagia</taxon>
        <taxon>Cytophagales</taxon>
        <taxon>Hymenobacteraceae</taxon>
        <taxon>Pontibacter</taxon>
    </lineage>
</organism>
<keyword evidence="9 10" id="KW-0143">Chaperone</keyword>
<evidence type="ECO:0000256" key="7">
    <source>
        <dbReference type="ARBA" id="ARBA00023004"/>
    </source>
</evidence>
<reference evidence="12 13" key="1">
    <citation type="submission" date="2019-06" db="EMBL/GenBank/DDBJ databases">
        <title>A novel bacterium of genus Pontibacter, isolated from marine sediment.</title>
        <authorList>
            <person name="Huang H."/>
            <person name="Mo K."/>
            <person name="Hu Y."/>
        </authorList>
    </citation>
    <scope>NUCLEOTIDE SEQUENCE [LARGE SCALE GENOMIC DNA]</scope>
    <source>
        <strain evidence="12 13">HB172049</strain>
    </source>
</reference>
<dbReference type="Gene3D" id="3.20.20.70">
    <property type="entry name" value="Aldolase class I"/>
    <property type="match status" value="1"/>
</dbReference>
<keyword evidence="6 10" id="KW-0479">Metal-binding</keyword>
<dbReference type="SMART" id="SM00729">
    <property type="entry name" value="Elp3"/>
    <property type="match status" value="1"/>
</dbReference>
<evidence type="ECO:0000256" key="1">
    <source>
        <dbReference type="ARBA" id="ARBA00001966"/>
    </source>
</evidence>
<keyword evidence="4 10" id="KW-0349">Heme</keyword>
<evidence type="ECO:0000259" key="11">
    <source>
        <dbReference type="PROSITE" id="PS51918"/>
    </source>
</evidence>
<dbReference type="Proteomes" id="UP000316727">
    <property type="component" value="Unassembled WGS sequence"/>
</dbReference>
<keyword evidence="7 10" id="KW-0408">Iron</keyword>
<dbReference type="RefSeq" id="WP_140620208.1">
    <property type="nucleotide sequence ID" value="NZ_VFRQ01000002.1"/>
</dbReference>
<feature type="domain" description="Radical SAM core" evidence="11">
    <location>
        <begin position="1"/>
        <end position="234"/>
    </location>
</feature>
<dbReference type="GO" id="GO:0046872">
    <property type="term" value="F:metal ion binding"/>
    <property type="evidence" value="ECO:0007669"/>
    <property type="project" value="UniProtKB-UniRule"/>
</dbReference>
<dbReference type="InterPro" id="IPR006638">
    <property type="entry name" value="Elp3/MiaA/NifB-like_rSAM"/>
</dbReference>
<evidence type="ECO:0000256" key="2">
    <source>
        <dbReference type="ARBA" id="ARBA00006100"/>
    </source>
</evidence>
<keyword evidence="8 10" id="KW-0411">Iron-sulfur</keyword>
<dbReference type="GO" id="GO:0005737">
    <property type="term" value="C:cytoplasm"/>
    <property type="evidence" value="ECO:0007669"/>
    <property type="project" value="UniProtKB-SubCell"/>
</dbReference>
<comment type="subcellular location">
    <subcellularLocation>
        <location evidence="10">Cytoplasm</location>
    </subcellularLocation>
</comment>
<protein>
    <recommendedName>
        <fullName evidence="3 10">Heme chaperone HemW</fullName>
    </recommendedName>
</protein>
<comment type="similarity">
    <text evidence="2">Belongs to the anaerobic coproporphyrinogen-III oxidase family. HemW subfamily.</text>
</comment>
<keyword evidence="13" id="KW-1185">Reference proteome</keyword>
<dbReference type="SFLD" id="SFLDS00029">
    <property type="entry name" value="Radical_SAM"/>
    <property type="match status" value="1"/>
</dbReference>
<evidence type="ECO:0000313" key="13">
    <source>
        <dbReference type="Proteomes" id="UP000316727"/>
    </source>
</evidence>
<dbReference type="Pfam" id="PF04055">
    <property type="entry name" value="Radical_SAM"/>
    <property type="match status" value="1"/>
</dbReference>
<dbReference type="PANTHER" id="PTHR13932:SF5">
    <property type="entry name" value="RADICAL S-ADENOSYL METHIONINE DOMAIN-CONTAINING PROTEIN 1, MITOCHONDRIAL"/>
    <property type="match status" value="1"/>
</dbReference>
<gene>
    <name evidence="12" type="primary">hemW</name>
    <name evidence="12" type="ORF">FJM65_05435</name>
</gene>
<dbReference type="InterPro" id="IPR013785">
    <property type="entry name" value="Aldolase_TIM"/>
</dbReference>
<dbReference type="SFLD" id="SFLDF00288">
    <property type="entry name" value="HemN-like__clustered_with_nucl"/>
    <property type="match status" value="1"/>
</dbReference>
<dbReference type="SFLD" id="SFLDG01082">
    <property type="entry name" value="B12-binding_domain_containing"/>
    <property type="match status" value="1"/>
</dbReference>
<comment type="function">
    <text evidence="10">Probably acts as a heme chaperone, transferring heme to an unknown acceptor. Binds one molecule of heme per monomer, possibly covalently. Binds 1 [4Fe-4S] cluster. The cluster is coordinated with 3 cysteines and an exchangeable S-adenosyl-L-methionine.</text>
</comment>
<dbReference type="PROSITE" id="PS51918">
    <property type="entry name" value="RADICAL_SAM"/>
    <property type="match status" value="1"/>
</dbReference>
<keyword evidence="10" id="KW-0004">4Fe-4S</keyword>
<dbReference type="PANTHER" id="PTHR13932">
    <property type="entry name" value="COPROPORPHYRINIGEN III OXIDASE"/>
    <property type="match status" value="1"/>
</dbReference>
<proteinExistence type="inferred from homology"/>